<dbReference type="SMR" id="Q9HI51"/>
<feature type="domain" description="Transcription regulator PadR N-terminal" evidence="1">
    <location>
        <begin position="27"/>
        <end position="94"/>
    </location>
</feature>
<dbReference type="SUPFAM" id="SSF46785">
    <property type="entry name" value="Winged helix' DNA-binding domain"/>
    <property type="match status" value="1"/>
</dbReference>
<dbReference type="PANTHER" id="PTHR43252">
    <property type="entry name" value="TRANSCRIPTIONAL REGULATOR YQJI"/>
    <property type="match status" value="1"/>
</dbReference>
<dbReference type="PANTHER" id="PTHR43252:SF5">
    <property type="entry name" value="TRANSCRIPTIONAL REGULATOR, PADR-LIKE FAMILY"/>
    <property type="match status" value="1"/>
</dbReference>
<accession>Q9HI51</accession>
<dbReference type="CDD" id="cd00090">
    <property type="entry name" value="HTH_ARSR"/>
    <property type="match status" value="1"/>
</dbReference>
<dbReference type="InterPro" id="IPR036390">
    <property type="entry name" value="WH_DNA-bd_sf"/>
</dbReference>
<protein>
    <recommendedName>
        <fullName evidence="1">Transcription regulator PadR N-terminal domain-containing protein</fullName>
    </recommendedName>
</protein>
<dbReference type="STRING" id="273075.gene:9572727"/>
<dbReference type="EnsemblBacteria" id="CAC12614">
    <property type="protein sequence ID" value="CAC12614"/>
    <property type="gene ID" value="CAC12614"/>
</dbReference>
<sequence length="155" mass="17945">MMFGGMRGPWGHHVYHSRGFVGIRYWILRILSEGEKTGAEIMSTMESITMGRWRPSPGAVYPLLRDMEEEGYVKSTERDNKKYYSLQEKGREMLNMLGAGSFFGRDVETHGIDETIDRIDDYISYLKDNREQIRSSQISIEKLKRLKAEIDSIIG</sequence>
<dbReference type="Pfam" id="PF03551">
    <property type="entry name" value="PadR"/>
    <property type="match status" value="1"/>
</dbReference>
<dbReference type="KEGG" id="tac:Ta1496"/>
<gene>
    <name evidence="2" type="ordered locus">Ta1496</name>
</gene>
<dbReference type="InterPro" id="IPR036388">
    <property type="entry name" value="WH-like_DNA-bd_sf"/>
</dbReference>
<dbReference type="eggNOG" id="arCOG00002">
    <property type="taxonomic scope" value="Archaea"/>
</dbReference>
<dbReference type="AlphaFoldDB" id="Q9HI51"/>
<organism evidence="2 3">
    <name type="scientific">Thermoplasma acidophilum (strain ATCC 25905 / DSM 1728 / JCM 9062 / NBRC 15155 / AMRC-C165)</name>
    <dbReference type="NCBI Taxonomy" id="273075"/>
    <lineage>
        <taxon>Archaea</taxon>
        <taxon>Methanobacteriati</taxon>
        <taxon>Thermoplasmatota</taxon>
        <taxon>Thermoplasmata</taxon>
        <taxon>Thermoplasmatales</taxon>
        <taxon>Thermoplasmataceae</taxon>
        <taxon>Thermoplasma</taxon>
    </lineage>
</organism>
<keyword evidence="3" id="KW-1185">Reference proteome</keyword>
<name>Q9HI51_THEAC</name>
<dbReference type="HOGENOM" id="CLU_063440_1_3_2"/>
<dbReference type="Gene3D" id="1.10.10.10">
    <property type="entry name" value="Winged helix-like DNA-binding domain superfamily/Winged helix DNA-binding domain"/>
    <property type="match status" value="1"/>
</dbReference>
<dbReference type="PaxDb" id="273075-Ta1496"/>
<dbReference type="InterPro" id="IPR011991">
    <property type="entry name" value="ArsR-like_HTH"/>
</dbReference>
<reference evidence="2 3" key="1">
    <citation type="journal article" date="2000" name="Nature">
        <title>The genome sequence of the thermoacidophilic scavenger Thermoplasma acidophilum.</title>
        <authorList>
            <person name="Ruepp A."/>
            <person name="Graml W."/>
            <person name="Santos-Martinez M.L."/>
            <person name="Koretke K.K."/>
            <person name="Volker C."/>
            <person name="Mewes H.W."/>
            <person name="Frishman D."/>
            <person name="Stocker S."/>
            <person name="Lupas A.N."/>
            <person name="Baumeister W."/>
        </authorList>
    </citation>
    <scope>NUCLEOTIDE SEQUENCE [LARGE SCALE GENOMIC DNA]</scope>
    <source>
        <strain evidence="3">ATCC 25905 / DSM 1728 / JCM 9062 / NBRC 15155 / AMRC-C165</strain>
    </source>
</reference>
<dbReference type="EMBL" id="AL445067">
    <property type="protein sequence ID" value="CAC12614.1"/>
    <property type="molecule type" value="Genomic_DNA"/>
</dbReference>
<dbReference type="InterPro" id="IPR005149">
    <property type="entry name" value="Tscrpt_reg_PadR_N"/>
</dbReference>
<evidence type="ECO:0000259" key="1">
    <source>
        <dbReference type="Pfam" id="PF03551"/>
    </source>
</evidence>
<evidence type="ECO:0000313" key="2">
    <source>
        <dbReference type="EMBL" id="CAC12614.1"/>
    </source>
</evidence>
<dbReference type="RefSeq" id="WP_010901896.1">
    <property type="nucleotide sequence ID" value="NC_002578.1"/>
</dbReference>
<evidence type="ECO:0000313" key="3">
    <source>
        <dbReference type="Proteomes" id="UP000001024"/>
    </source>
</evidence>
<dbReference type="Proteomes" id="UP000001024">
    <property type="component" value="Chromosome"/>
</dbReference>
<dbReference type="InParanoid" id="Q9HI51"/>
<proteinExistence type="predicted"/>